<dbReference type="STRING" id="1190415.SAMN05216593_107193"/>
<organism evidence="1 2">
    <name type="scientific">Pseudomonas asturiensis</name>
    <dbReference type="NCBI Taxonomy" id="1190415"/>
    <lineage>
        <taxon>Bacteria</taxon>
        <taxon>Pseudomonadati</taxon>
        <taxon>Pseudomonadota</taxon>
        <taxon>Gammaproteobacteria</taxon>
        <taxon>Pseudomonadales</taxon>
        <taxon>Pseudomonadaceae</taxon>
        <taxon>Pseudomonas</taxon>
    </lineage>
</organism>
<gene>
    <name evidence="1" type="ORF">SAMN05216593_107193</name>
</gene>
<proteinExistence type="predicted"/>
<dbReference type="InterPro" id="IPR032568">
    <property type="entry name" value="DUF4926"/>
</dbReference>
<evidence type="ECO:0008006" key="3">
    <source>
        <dbReference type="Google" id="ProtNLM"/>
    </source>
</evidence>
<reference evidence="1 2" key="1">
    <citation type="submission" date="2016-11" db="EMBL/GenBank/DDBJ databases">
        <authorList>
            <person name="Jaros S."/>
            <person name="Januszkiewicz K."/>
            <person name="Wedrychowicz H."/>
        </authorList>
    </citation>
    <scope>NUCLEOTIDE SEQUENCE [LARGE SCALE GENOMIC DNA]</scope>
    <source>
        <strain evidence="1 2">LMG 26898</strain>
    </source>
</reference>
<dbReference type="EMBL" id="FRDA01000007">
    <property type="protein sequence ID" value="SHN09451.1"/>
    <property type="molecule type" value="Genomic_DNA"/>
</dbReference>
<sequence>MREGFWMCQMDFRLLDVVRLEVNVPDEGLVKGATGAIVYESFVPDIAYEVEFADSKGRTTAQLTLFPSQLSLLVRL</sequence>
<protein>
    <recommendedName>
        <fullName evidence="3">DUF4926 domain-containing protein</fullName>
    </recommendedName>
</protein>
<dbReference type="AlphaFoldDB" id="A0A1M7NZ90"/>
<evidence type="ECO:0000313" key="1">
    <source>
        <dbReference type="EMBL" id="SHN09451.1"/>
    </source>
</evidence>
<dbReference type="Pfam" id="PF16277">
    <property type="entry name" value="DUF4926"/>
    <property type="match status" value="1"/>
</dbReference>
<dbReference type="Proteomes" id="UP000183983">
    <property type="component" value="Unassembled WGS sequence"/>
</dbReference>
<accession>A0A1M7NZ90</accession>
<evidence type="ECO:0000313" key="2">
    <source>
        <dbReference type="Proteomes" id="UP000183983"/>
    </source>
</evidence>
<name>A0A1M7NZ90_9PSED</name>